<dbReference type="GeneID" id="121141073"/>
<evidence type="ECO:0000313" key="2">
    <source>
        <dbReference type="Proteomes" id="UP000886700"/>
    </source>
</evidence>
<accession>A0ABM2XP22</accession>
<feature type="non-terminal residue" evidence="3">
    <location>
        <position position="1"/>
    </location>
</feature>
<dbReference type="Proteomes" id="UP000886700">
    <property type="component" value="Unplaced"/>
</dbReference>
<proteinExistence type="predicted"/>
<gene>
    <name evidence="3" type="primary">LOC121141073</name>
</gene>
<reference evidence="3" key="1">
    <citation type="submission" date="2025-08" db="UniProtKB">
        <authorList>
            <consortium name="RefSeq"/>
        </authorList>
    </citation>
    <scope>IDENTIFICATION</scope>
    <source>
        <tissue evidence="3">Liver</tissue>
    </source>
</reference>
<sequence>TKLRGFTFNIILSWLLFPCWPSKGKKSHQQLYWSHPRKFCLGFCSCRVCSNHHGLIRKYQMNTCCQCFHQYEKDISFITLD</sequence>
<dbReference type="Gene3D" id="4.10.830.10">
    <property type="entry name" value="30s Ribosomal Protein S14, Chain N"/>
    <property type="match status" value="1"/>
</dbReference>
<feature type="chain" id="PRO_5045749548" evidence="1">
    <location>
        <begin position="25"/>
        <end position="81"/>
    </location>
</feature>
<organism evidence="2 3">
    <name type="scientific">Mesocricetus auratus</name>
    <name type="common">Golden hamster</name>
    <dbReference type="NCBI Taxonomy" id="10036"/>
    <lineage>
        <taxon>Eukaryota</taxon>
        <taxon>Metazoa</taxon>
        <taxon>Chordata</taxon>
        <taxon>Craniata</taxon>
        <taxon>Vertebrata</taxon>
        <taxon>Euteleostomi</taxon>
        <taxon>Mammalia</taxon>
        <taxon>Eutheria</taxon>
        <taxon>Euarchontoglires</taxon>
        <taxon>Glires</taxon>
        <taxon>Rodentia</taxon>
        <taxon>Myomorpha</taxon>
        <taxon>Muroidea</taxon>
        <taxon>Cricetidae</taxon>
        <taxon>Cricetinae</taxon>
        <taxon>Mesocricetus</taxon>
    </lineage>
</organism>
<protein>
    <submittedName>
        <fullName evidence="3">40S ribosomal protein S29-like</fullName>
    </submittedName>
</protein>
<feature type="signal peptide" evidence="1">
    <location>
        <begin position="1"/>
        <end position="24"/>
    </location>
</feature>
<evidence type="ECO:0000313" key="3">
    <source>
        <dbReference type="RefSeq" id="XP_040603848.1"/>
    </source>
</evidence>
<name>A0ABM2XP22_MESAU</name>
<dbReference type="RefSeq" id="XP_040603848.1">
    <property type="nucleotide sequence ID" value="XM_040747914.1"/>
</dbReference>
<dbReference type="InterPro" id="IPR039744">
    <property type="entry name" value="RIbosomal_uS14_euk_arc"/>
</dbReference>
<keyword evidence="1" id="KW-0732">Signal</keyword>
<evidence type="ECO:0000256" key="1">
    <source>
        <dbReference type="SAM" id="SignalP"/>
    </source>
</evidence>
<dbReference type="PANTHER" id="PTHR12010">
    <property type="entry name" value="40S RIBOSOMAL PROTEIN S29"/>
    <property type="match status" value="1"/>
</dbReference>
<dbReference type="InterPro" id="IPR043140">
    <property type="entry name" value="Ribosomal_uS14_sf"/>
</dbReference>
<keyword evidence="2" id="KW-1185">Reference proteome</keyword>
<dbReference type="PANTHER" id="PTHR12010:SF25">
    <property type="entry name" value="40S RIBOSOMAL PROTEIN S29 PSEUDOGENE"/>
    <property type="match status" value="1"/>
</dbReference>